<evidence type="ECO:0000313" key="9">
    <source>
        <dbReference type="Proteomes" id="UP000472272"/>
    </source>
</evidence>
<dbReference type="GeneTree" id="ENSGT00940000161375"/>
<gene>
    <name evidence="8" type="primary">CST6</name>
</gene>
<reference evidence="8" key="2">
    <citation type="submission" date="2025-08" db="UniProtKB">
        <authorList>
            <consortium name="Ensembl"/>
        </authorList>
    </citation>
    <scope>IDENTIFICATION</scope>
</reference>
<feature type="domain" description="Cystatin" evidence="7">
    <location>
        <begin position="43"/>
        <end position="158"/>
    </location>
</feature>
<dbReference type="SMART" id="SM00043">
    <property type="entry name" value="CY"/>
    <property type="match status" value="1"/>
</dbReference>
<dbReference type="Gene3D" id="3.10.450.10">
    <property type="match status" value="1"/>
</dbReference>
<accession>A0A670JWG5</accession>
<keyword evidence="3" id="KW-0964">Secreted</keyword>
<evidence type="ECO:0000256" key="5">
    <source>
        <dbReference type="ARBA" id="ARBA00022704"/>
    </source>
</evidence>
<dbReference type="SUPFAM" id="SSF54403">
    <property type="entry name" value="Cystatin/monellin"/>
    <property type="match status" value="1"/>
</dbReference>
<dbReference type="GO" id="GO:0004869">
    <property type="term" value="F:cysteine-type endopeptidase inhibitor activity"/>
    <property type="evidence" value="ECO:0007669"/>
    <property type="project" value="UniProtKB-KW"/>
</dbReference>
<dbReference type="Proteomes" id="UP000472272">
    <property type="component" value="Chromosome 16"/>
</dbReference>
<organism evidence="8 9">
    <name type="scientific">Podarcis muralis</name>
    <name type="common">Wall lizard</name>
    <name type="synonym">Lacerta muralis</name>
    <dbReference type="NCBI Taxonomy" id="64176"/>
    <lineage>
        <taxon>Eukaryota</taxon>
        <taxon>Metazoa</taxon>
        <taxon>Chordata</taxon>
        <taxon>Craniata</taxon>
        <taxon>Vertebrata</taxon>
        <taxon>Euteleostomi</taxon>
        <taxon>Lepidosauria</taxon>
        <taxon>Squamata</taxon>
        <taxon>Bifurcata</taxon>
        <taxon>Unidentata</taxon>
        <taxon>Episquamata</taxon>
        <taxon>Laterata</taxon>
        <taxon>Lacertibaenia</taxon>
        <taxon>Lacertidae</taxon>
        <taxon>Podarcis</taxon>
    </lineage>
</organism>
<dbReference type="GO" id="GO:0070062">
    <property type="term" value="C:extracellular exosome"/>
    <property type="evidence" value="ECO:0007669"/>
    <property type="project" value="TreeGrafter"/>
</dbReference>
<evidence type="ECO:0000256" key="2">
    <source>
        <dbReference type="ARBA" id="ARBA00009403"/>
    </source>
</evidence>
<dbReference type="InterPro" id="IPR000010">
    <property type="entry name" value="Cystatin_dom"/>
</dbReference>
<reference evidence="8" key="3">
    <citation type="submission" date="2025-09" db="UniProtKB">
        <authorList>
            <consortium name="Ensembl"/>
        </authorList>
    </citation>
    <scope>IDENTIFICATION</scope>
</reference>
<dbReference type="Ensembl" id="ENSPMRT00000030541.1">
    <property type="protein sequence ID" value="ENSPMRP00000028791.1"/>
    <property type="gene ID" value="ENSPMRG00000018614.1"/>
</dbReference>
<keyword evidence="5" id="KW-0789">Thiol protease inhibitor</keyword>
<dbReference type="CDD" id="cd00042">
    <property type="entry name" value="CY"/>
    <property type="match status" value="1"/>
</dbReference>
<keyword evidence="9" id="KW-1185">Reference proteome</keyword>
<evidence type="ECO:0000256" key="4">
    <source>
        <dbReference type="ARBA" id="ARBA00022690"/>
    </source>
</evidence>
<evidence type="ECO:0000256" key="3">
    <source>
        <dbReference type="ARBA" id="ARBA00022525"/>
    </source>
</evidence>
<dbReference type="PANTHER" id="PTHR47033">
    <property type="entry name" value="CYSTATIN-M"/>
    <property type="match status" value="1"/>
</dbReference>
<proteinExistence type="inferred from homology"/>
<name>A0A670JWG5_PODMU</name>
<dbReference type="OMA" id="ILVVPWQ"/>
<keyword evidence="4" id="KW-0646">Protease inhibitor</keyword>
<evidence type="ECO:0000256" key="1">
    <source>
        <dbReference type="ARBA" id="ARBA00004613"/>
    </source>
</evidence>
<dbReference type="FunFam" id="3.10.450.10:FF:000004">
    <property type="entry name" value="Cystatin C"/>
    <property type="match status" value="1"/>
</dbReference>
<comment type="similarity">
    <text evidence="2">Belongs to the cystatin family.</text>
</comment>
<sequence>MAALTSSSFSAMAQLCSPVAMRTSSCLGLLLLFLPALFAGSIGMPGGLTPRSVSDPDVQKAAAFAVTAYNQASNNMFYCRQLSILKAESQVVEGVKYYLTVKLVNTLCEKKGGSNLSAEDLQRCSLPLEGEQQKQICEFHVWSRPWLSDTRLTHMSCRAASS</sequence>
<protein>
    <submittedName>
        <fullName evidence="8">Cystatin E/M</fullName>
    </submittedName>
</protein>
<evidence type="ECO:0000256" key="6">
    <source>
        <dbReference type="ARBA" id="ARBA00023157"/>
    </source>
</evidence>
<dbReference type="Pfam" id="PF00031">
    <property type="entry name" value="Cystatin"/>
    <property type="match status" value="1"/>
</dbReference>
<dbReference type="OrthoDB" id="1908104at2759"/>
<reference evidence="8 9" key="1">
    <citation type="journal article" date="2019" name="Proc. Natl. Acad. Sci. U.S.A.">
        <title>Regulatory changes in pterin and carotenoid genes underlie balanced color polymorphisms in the wall lizard.</title>
        <authorList>
            <person name="Andrade P."/>
            <person name="Pinho C."/>
            <person name="Perez I de Lanuza G."/>
            <person name="Afonso S."/>
            <person name="Brejcha J."/>
            <person name="Rubin C.J."/>
            <person name="Wallerman O."/>
            <person name="Pereira P."/>
            <person name="Sabatino S.J."/>
            <person name="Bellati A."/>
            <person name="Pellitteri-Rosa D."/>
            <person name="Bosakova Z."/>
            <person name="Bunikis I."/>
            <person name="Carretero M.A."/>
            <person name="Feiner N."/>
            <person name="Marsik P."/>
            <person name="Pauperio F."/>
            <person name="Salvi D."/>
            <person name="Soler L."/>
            <person name="While G.M."/>
            <person name="Uller T."/>
            <person name="Font E."/>
            <person name="Andersson L."/>
            <person name="Carneiro M."/>
        </authorList>
    </citation>
    <scope>NUCLEOTIDE SEQUENCE</scope>
</reference>
<keyword evidence="6" id="KW-1015">Disulfide bond</keyword>
<evidence type="ECO:0000313" key="8">
    <source>
        <dbReference type="Ensembl" id="ENSPMRP00000028791.1"/>
    </source>
</evidence>
<comment type="subcellular location">
    <subcellularLocation>
        <location evidence="1">Secreted</location>
    </subcellularLocation>
</comment>
<dbReference type="PANTHER" id="PTHR47033:SF1">
    <property type="entry name" value="CYSTATIN-M"/>
    <property type="match status" value="1"/>
</dbReference>
<evidence type="ECO:0000259" key="7">
    <source>
        <dbReference type="SMART" id="SM00043"/>
    </source>
</evidence>
<dbReference type="InterPro" id="IPR046350">
    <property type="entry name" value="Cystatin_sf"/>
</dbReference>
<dbReference type="AlphaFoldDB" id="A0A670JWG5"/>